<dbReference type="NCBIfam" id="TIGR02937">
    <property type="entry name" value="sigma70-ECF"/>
    <property type="match status" value="1"/>
</dbReference>
<dbReference type="SUPFAM" id="SSF88659">
    <property type="entry name" value="Sigma3 and sigma4 domains of RNA polymerase sigma factors"/>
    <property type="match status" value="1"/>
</dbReference>
<dbReference type="InterPro" id="IPR036388">
    <property type="entry name" value="WH-like_DNA-bd_sf"/>
</dbReference>
<keyword evidence="3" id="KW-0731">Sigma factor</keyword>
<dbReference type="PANTHER" id="PTHR43133:SF8">
    <property type="entry name" value="RNA POLYMERASE SIGMA FACTOR HI_1459-RELATED"/>
    <property type="match status" value="1"/>
</dbReference>
<comment type="caution">
    <text evidence="8">The sequence shown here is derived from an EMBL/GenBank/DDBJ whole genome shotgun (WGS) entry which is preliminary data.</text>
</comment>
<accession>A0A9W6PKW5</accession>
<dbReference type="InterPro" id="IPR013324">
    <property type="entry name" value="RNA_pol_sigma_r3/r4-like"/>
</dbReference>
<organism evidence="8 9">
    <name type="scientific">Kitasatospora phosalacinea</name>
    <dbReference type="NCBI Taxonomy" id="2065"/>
    <lineage>
        <taxon>Bacteria</taxon>
        <taxon>Bacillati</taxon>
        <taxon>Actinomycetota</taxon>
        <taxon>Actinomycetes</taxon>
        <taxon>Kitasatosporales</taxon>
        <taxon>Streptomycetaceae</taxon>
        <taxon>Kitasatospora</taxon>
    </lineage>
</organism>
<keyword evidence="4" id="KW-0238">DNA-binding</keyword>
<dbReference type="InterPro" id="IPR013249">
    <property type="entry name" value="RNA_pol_sigma70_r4_t2"/>
</dbReference>
<evidence type="ECO:0000256" key="1">
    <source>
        <dbReference type="ARBA" id="ARBA00010641"/>
    </source>
</evidence>
<keyword evidence="2" id="KW-0805">Transcription regulation</keyword>
<dbReference type="InterPro" id="IPR014284">
    <property type="entry name" value="RNA_pol_sigma-70_dom"/>
</dbReference>
<evidence type="ECO:0000256" key="3">
    <source>
        <dbReference type="ARBA" id="ARBA00023082"/>
    </source>
</evidence>
<dbReference type="InterPro" id="IPR039425">
    <property type="entry name" value="RNA_pol_sigma-70-like"/>
</dbReference>
<evidence type="ECO:0000259" key="7">
    <source>
        <dbReference type="Pfam" id="PF08281"/>
    </source>
</evidence>
<feature type="region of interest" description="Disordered" evidence="6">
    <location>
        <begin position="1"/>
        <end position="23"/>
    </location>
</feature>
<feature type="compositionally biased region" description="Basic and acidic residues" evidence="6">
    <location>
        <begin position="1"/>
        <end position="12"/>
    </location>
</feature>
<keyword evidence="5" id="KW-0804">Transcription</keyword>
<dbReference type="PANTHER" id="PTHR43133">
    <property type="entry name" value="RNA POLYMERASE ECF-TYPE SIGMA FACTO"/>
    <property type="match status" value="1"/>
</dbReference>
<evidence type="ECO:0000313" key="9">
    <source>
        <dbReference type="Proteomes" id="UP001165143"/>
    </source>
</evidence>
<reference evidence="8" key="1">
    <citation type="submission" date="2023-02" db="EMBL/GenBank/DDBJ databases">
        <title>Kitasatospora phosalacinea NBRC 14362.</title>
        <authorList>
            <person name="Ichikawa N."/>
            <person name="Sato H."/>
            <person name="Tonouchi N."/>
        </authorList>
    </citation>
    <scope>NUCLEOTIDE SEQUENCE</scope>
    <source>
        <strain evidence="8">NBRC 14362</strain>
    </source>
</reference>
<evidence type="ECO:0000256" key="4">
    <source>
        <dbReference type="ARBA" id="ARBA00023125"/>
    </source>
</evidence>
<dbReference type="Proteomes" id="UP001165143">
    <property type="component" value="Unassembled WGS sequence"/>
</dbReference>
<evidence type="ECO:0000256" key="6">
    <source>
        <dbReference type="SAM" id="MobiDB-lite"/>
    </source>
</evidence>
<dbReference type="InterPro" id="IPR013325">
    <property type="entry name" value="RNA_pol_sigma_r2"/>
</dbReference>
<dbReference type="EMBL" id="BSRX01000030">
    <property type="protein sequence ID" value="GLW56717.1"/>
    <property type="molecule type" value="Genomic_DNA"/>
</dbReference>
<dbReference type="GO" id="GO:0003677">
    <property type="term" value="F:DNA binding"/>
    <property type="evidence" value="ECO:0007669"/>
    <property type="project" value="UniProtKB-KW"/>
</dbReference>
<dbReference type="GO" id="GO:0000428">
    <property type="term" value="C:DNA-directed RNA polymerase complex"/>
    <property type="evidence" value="ECO:0007669"/>
    <property type="project" value="UniProtKB-KW"/>
</dbReference>
<evidence type="ECO:0000256" key="2">
    <source>
        <dbReference type="ARBA" id="ARBA00023015"/>
    </source>
</evidence>
<evidence type="ECO:0000256" key="5">
    <source>
        <dbReference type="ARBA" id="ARBA00023163"/>
    </source>
</evidence>
<dbReference type="GO" id="GO:0006352">
    <property type="term" value="P:DNA-templated transcription initiation"/>
    <property type="evidence" value="ECO:0007669"/>
    <property type="project" value="InterPro"/>
</dbReference>
<sequence length="202" mass="22401">MDTDDTASRRTDGPVTGKSHPAAAVDARMGRVRGEFLALLDEAHPRLVRLLMLRGVNRQDAEDAVQEAVLQAWHQVLAGRWETIGNQFGWLRRVTWNVHMRPPGRKRVQPLTVPVAEPPETPSPAPDHADLTAQTLTVLNALAALPEPQRAVLALTLDEATESEIADLLKVTTQKVRDLRKQGRTALRRELARDLTAKEGTR</sequence>
<dbReference type="Gene3D" id="1.10.1740.10">
    <property type="match status" value="1"/>
</dbReference>
<dbReference type="Pfam" id="PF08281">
    <property type="entry name" value="Sigma70_r4_2"/>
    <property type="match status" value="1"/>
</dbReference>
<dbReference type="AlphaFoldDB" id="A0A9W6PKW5"/>
<gene>
    <name evidence="8" type="ORF">Kpho01_47280</name>
</gene>
<comment type="similarity">
    <text evidence="1">Belongs to the sigma-70 factor family. ECF subfamily.</text>
</comment>
<dbReference type="SUPFAM" id="SSF88946">
    <property type="entry name" value="Sigma2 domain of RNA polymerase sigma factors"/>
    <property type="match status" value="1"/>
</dbReference>
<feature type="domain" description="RNA polymerase sigma factor 70 region 4 type 2" evidence="7">
    <location>
        <begin position="138"/>
        <end position="187"/>
    </location>
</feature>
<dbReference type="GO" id="GO:0016987">
    <property type="term" value="F:sigma factor activity"/>
    <property type="evidence" value="ECO:0007669"/>
    <property type="project" value="UniProtKB-KW"/>
</dbReference>
<protein>
    <submittedName>
        <fullName evidence="8">DNA-directed RNA polymerase sigma-70 factor</fullName>
    </submittedName>
</protein>
<evidence type="ECO:0000313" key="8">
    <source>
        <dbReference type="EMBL" id="GLW56717.1"/>
    </source>
</evidence>
<proteinExistence type="inferred from homology"/>
<keyword evidence="8" id="KW-0240">DNA-directed RNA polymerase</keyword>
<dbReference type="Gene3D" id="1.10.10.10">
    <property type="entry name" value="Winged helix-like DNA-binding domain superfamily/Winged helix DNA-binding domain"/>
    <property type="match status" value="1"/>
</dbReference>
<name>A0A9W6PKW5_9ACTN</name>